<evidence type="ECO:0000256" key="1">
    <source>
        <dbReference type="SAM" id="Phobius"/>
    </source>
</evidence>
<name>H6Q8K5_PYROT</name>
<dbReference type="InterPro" id="IPR012652">
    <property type="entry name" value="ThiW"/>
</dbReference>
<protein>
    <submittedName>
        <fullName evidence="2">ThiW protein</fullName>
    </submittedName>
</protein>
<dbReference type="Gene3D" id="1.10.1760.20">
    <property type="match status" value="1"/>
</dbReference>
<feature type="transmembrane region" description="Helical" evidence="1">
    <location>
        <begin position="38"/>
        <end position="64"/>
    </location>
</feature>
<dbReference type="NCBIfam" id="TIGR02359">
    <property type="entry name" value="thiW"/>
    <property type="match status" value="1"/>
</dbReference>
<dbReference type="AlphaFoldDB" id="H6Q8K5"/>
<dbReference type="HOGENOM" id="CLU_100509_0_1_2"/>
<dbReference type="eggNOG" id="arCOG04317">
    <property type="taxonomic scope" value="Archaea"/>
</dbReference>
<evidence type="ECO:0000313" key="2">
    <source>
        <dbReference type="EMBL" id="AFA39087.1"/>
    </source>
</evidence>
<reference evidence="2 3" key="1">
    <citation type="journal article" date="2012" name="Stand. Genomic Sci.">
        <title>Complete genome sequence of Pyrobaculum oguniense.</title>
        <authorList>
            <person name="Bernick D.L."/>
            <person name="Karplus K."/>
            <person name="Lui L.M."/>
            <person name="Coker J.K."/>
            <person name="Murphy J.N."/>
            <person name="Chan P.P."/>
            <person name="Cozen A.E."/>
            <person name="Lowe T.M."/>
        </authorList>
    </citation>
    <scope>NUCLEOTIDE SEQUENCE [LARGE SCALE GENOMIC DNA]</scope>
    <source>
        <strain evidence="2 3">TE7</strain>
    </source>
</reference>
<evidence type="ECO:0000313" key="3">
    <source>
        <dbReference type="Proteomes" id="UP000009062"/>
    </source>
</evidence>
<proteinExistence type="predicted"/>
<gene>
    <name evidence="2" type="ordered locus">Pogu_1060</name>
</gene>
<dbReference type="Pfam" id="PF09512">
    <property type="entry name" value="ThiW"/>
    <property type="match status" value="1"/>
</dbReference>
<dbReference type="PIRSF" id="PIRSF024534">
    <property type="entry name" value="ThiW"/>
    <property type="match status" value="1"/>
</dbReference>
<accession>H6Q8K5</accession>
<keyword evidence="1" id="KW-0812">Transmembrane</keyword>
<feature type="transmembrane region" description="Helical" evidence="1">
    <location>
        <begin position="101"/>
        <end position="122"/>
    </location>
</feature>
<dbReference type="EMBL" id="CP003316">
    <property type="protein sequence ID" value="AFA39087.1"/>
    <property type="molecule type" value="Genomic_DNA"/>
</dbReference>
<dbReference type="KEGG" id="pog:Pogu_1060"/>
<dbReference type="STRING" id="698757.Pogu_1060"/>
<organism evidence="2 3">
    <name type="scientific">Pyrobaculum oguniense (strain DSM 13380 / JCM 10595 / TE7)</name>
    <dbReference type="NCBI Taxonomy" id="698757"/>
    <lineage>
        <taxon>Archaea</taxon>
        <taxon>Thermoproteota</taxon>
        <taxon>Thermoprotei</taxon>
        <taxon>Thermoproteales</taxon>
        <taxon>Thermoproteaceae</taxon>
        <taxon>Pyrobaculum</taxon>
    </lineage>
</organism>
<feature type="transmembrane region" description="Helical" evidence="1">
    <location>
        <begin position="128"/>
        <end position="157"/>
    </location>
</feature>
<keyword evidence="1" id="KW-0472">Membrane</keyword>
<feature type="transmembrane region" description="Helical" evidence="1">
    <location>
        <begin position="6"/>
        <end position="26"/>
    </location>
</feature>
<keyword evidence="1" id="KW-1133">Transmembrane helix</keyword>
<keyword evidence="3" id="KW-1185">Reference proteome</keyword>
<dbReference type="Proteomes" id="UP000009062">
    <property type="component" value="Chromosome"/>
</dbReference>
<feature type="transmembrane region" description="Helical" evidence="1">
    <location>
        <begin position="70"/>
        <end position="89"/>
    </location>
</feature>
<sequence length="163" mass="16660">MNAKTLAYVVVFTGLGLALAPISFPVGPTRAFPGQHFVNGLAGVLIGPWALLVALLISTIRLMLGLGTVFAYPGSLPGALAVALASYFLRRRGLHAYAPLAEPLGTLGIGFPLSAYVVAPALGLGERFAAGLIPIFAGWAASTAVGSAAAFFVASALRRLGRL</sequence>